<gene>
    <name evidence="4" type="ORF">GTA08_BOTSDO05857</name>
</gene>
<keyword evidence="1" id="KW-0677">Repeat</keyword>
<feature type="region of interest" description="Disordered" evidence="3">
    <location>
        <begin position="846"/>
        <end position="874"/>
    </location>
</feature>
<evidence type="ECO:0008006" key="6">
    <source>
        <dbReference type="Google" id="ProtNLM"/>
    </source>
</evidence>
<keyword evidence="5" id="KW-1185">Reference proteome</keyword>
<evidence type="ECO:0000256" key="3">
    <source>
        <dbReference type="SAM" id="MobiDB-lite"/>
    </source>
</evidence>
<organism evidence="4 5">
    <name type="scientific">Botryosphaeria dothidea</name>
    <dbReference type="NCBI Taxonomy" id="55169"/>
    <lineage>
        <taxon>Eukaryota</taxon>
        <taxon>Fungi</taxon>
        <taxon>Dikarya</taxon>
        <taxon>Ascomycota</taxon>
        <taxon>Pezizomycotina</taxon>
        <taxon>Dothideomycetes</taxon>
        <taxon>Dothideomycetes incertae sedis</taxon>
        <taxon>Botryosphaeriales</taxon>
        <taxon>Botryosphaeriaceae</taxon>
        <taxon>Botryosphaeria</taxon>
    </lineage>
</organism>
<dbReference type="EMBL" id="WWBZ02000033">
    <property type="protein sequence ID" value="KAF4306541.1"/>
    <property type="molecule type" value="Genomic_DNA"/>
</dbReference>
<dbReference type="Gene3D" id="1.25.40.10">
    <property type="entry name" value="Tetratricopeptide repeat domain"/>
    <property type="match status" value="1"/>
</dbReference>
<comment type="caution">
    <text evidence="4">The sequence shown here is derived from an EMBL/GenBank/DDBJ whole genome shotgun (WGS) entry which is preliminary data.</text>
</comment>
<protein>
    <recommendedName>
        <fullName evidence="6">Pentatricopeptide repeat protein</fullName>
    </recommendedName>
</protein>
<dbReference type="OrthoDB" id="185373at2759"/>
<dbReference type="NCBIfam" id="TIGR00756">
    <property type="entry name" value="PPR"/>
    <property type="match status" value="1"/>
</dbReference>
<evidence type="ECO:0000256" key="2">
    <source>
        <dbReference type="PROSITE-ProRule" id="PRU00708"/>
    </source>
</evidence>
<dbReference type="InterPro" id="IPR002885">
    <property type="entry name" value="PPR_rpt"/>
</dbReference>
<evidence type="ECO:0000313" key="5">
    <source>
        <dbReference type="Proteomes" id="UP000572817"/>
    </source>
</evidence>
<dbReference type="PROSITE" id="PS51375">
    <property type="entry name" value="PPR"/>
    <property type="match status" value="1"/>
</dbReference>
<dbReference type="InterPro" id="IPR051222">
    <property type="entry name" value="PPR/CCM1_RNA-binding"/>
</dbReference>
<sequence length="874" mass="97077">MIQAIHYASSVVTKARLPGPVTVFRSRFLPGRTNPRRCANHHPSAPAPAPAPAPSFQPARARLHAGSSQDCRRAGKPGRRPGERGLPNCYCATAHPPAEAIPAALGPNGRVPSVAVRSLQIGRLASQALSPNGEVLLACRKKTTEADLRSIGASPARCSLARKHVIRPSAKKLREAADDTFVTDVCAFLRRDHPSRPVLSHPPPMQVLSCHACLRHCLRAVTRRTPLASPNALVRRAHLQRTPSRALVLALANRRNYSTSIERKFDAFGEVAEREPTKEYYQSGAFKRRRVVPYHKSKLARKINETVKKKLTDPGLAALTPATKAQLKKELQWLGGDPLQLAESVRRKLSKGEEQKTVDLVRFASKDMDCVVSWNHLIDHFMSKGQVNQSLKLYNEMKKRAQKPDSYTYMIVLRGLGNNANHSPSVGHALAVYHSMSAPNSQVPPSTMHANAALRVCARANNMDALWGIATKLPERGPGAADALTYTTILQAMKREALLCPDGISTAETAHKREAAIIDGRRIWEDIVNKWRAGNMIIDEQLACAMGELLLIGQRPRDWDDVLSLFEQTMDIPRLVPILGTFPRPPLRLPDTPIKMKKEDFAPVDLTDDMRRGGEFNPVKLVRPVGGGRRNMAFAKPGNHTLSLILEACLKLTSKRAAQDYWALLSAPDSWGIVPDESNLHMYLRMLRQARASASVVDFLKIEFENGSLRPKAKTFRIAMSSCVRDKNNPNVFANANAILDMMANTLADADPRTLSMYARLLVTLPRPEDVLDGLERLGPQMINIKEMLARSGAAALESPDRQAATEFMRGLKACYDRLLNKSEVPRERFPELQVRKSKIDAYFARQERKEKMQRGGDVRHPELNPSRRGEKAE</sequence>
<feature type="repeat" description="PPR" evidence="2">
    <location>
        <begin position="370"/>
        <end position="404"/>
    </location>
</feature>
<feature type="region of interest" description="Disordered" evidence="3">
    <location>
        <begin position="30"/>
        <end position="85"/>
    </location>
</feature>
<accession>A0A8H4IST2</accession>
<name>A0A8H4IST2_9PEZI</name>
<evidence type="ECO:0000256" key="1">
    <source>
        <dbReference type="ARBA" id="ARBA00022737"/>
    </source>
</evidence>
<dbReference type="PANTHER" id="PTHR47942">
    <property type="entry name" value="TETRATRICOPEPTIDE REPEAT (TPR)-LIKE SUPERFAMILY PROTEIN-RELATED"/>
    <property type="match status" value="1"/>
</dbReference>
<feature type="compositionally biased region" description="Pro residues" evidence="3">
    <location>
        <begin position="45"/>
        <end position="55"/>
    </location>
</feature>
<evidence type="ECO:0000313" key="4">
    <source>
        <dbReference type="EMBL" id="KAF4306541.1"/>
    </source>
</evidence>
<proteinExistence type="predicted"/>
<dbReference type="Pfam" id="PF13041">
    <property type="entry name" value="PPR_2"/>
    <property type="match status" value="1"/>
</dbReference>
<dbReference type="PANTHER" id="PTHR47942:SF105">
    <property type="entry name" value="ATPASE EXPRESSION PROTEIN 3"/>
    <property type="match status" value="1"/>
</dbReference>
<dbReference type="AlphaFoldDB" id="A0A8H4IST2"/>
<dbReference type="Proteomes" id="UP000572817">
    <property type="component" value="Unassembled WGS sequence"/>
</dbReference>
<dbReference type="InterPro" id="IPR011990">
    <property type="entry name" value="TPR-like_helical_dom_sf"/>
</dbReference>
<reference evidence="4" key="1">
    <citation type="submission" date="2020-04" db="EMBL/GenBank/DDBJ databases">
        <title>Genome Assembly and Annotation of Botryosphaeria dothidea sdau 11-99, a Latent Pathogen of Apple Fruit Ring Rot in China.</title>
        <authorList>
            <person name="Yu C."/>
            <person name="Diao Y."/>
            <person name="Lu Q."/>
            <person name="Zhao J."/>
            <person name="Cui S."/>
            <person name="Peng C."/>
            <person name="He B."/>
            <person name="Liu H."/>
        </authorList>
    </citation>
    <scope>NUCLEOTIDE SEQUENCE [LARGE SCALE GENOMIC DNA]</scope>
    <source>
        <strain evidence="4">Sdau11-99</strain>
    </source>
</reference>